<dbReference type="InterPro" id="IPR036734">
    <property type="entry name" value="Neur_chan_lig-bd_sf"/>
</dbReference>
<feature type="transmembrane region" description="Helical" evidence="2">
    <location>
        <begin position="270"/>
        <end position="291"/>
    </location>
</feature>
<dbReference type="Pfam" id="PF02931">
    <property type="entry name" value="Neur_chan_LBD"/>
    <property type="match status" value="2"/>
</dbReference>
<feature type="transmembrane region" description="Helical" evidence="2">
    <location>
        <begin position="655"/>
        <end position="673"/>
    </location>
</feature>
<dbReference type="SUPFAM" id="SSF63712">
    <property type="entry name" value="Nicotinic receptor ligand binding domain-like"/>
    <property type="match status" value="2"/>
</dbReference>
<dbReference type="PANTHER" id="PTHR18945">
    <property type="entry name" value="NEUROTRANSMITTER GATED ION CHANNEL"/>
    <property type="match status" value="1"/>
</dbReference>
<dbReference type="STRING" id="69004.A0A182Q3N5"/>
<dbReference type="EMBL" id="AXCN02001981">
    <property type="status" value="NOT_ANNOTATED_CDS"/>
    <property type="molecule type" value="Genomic_DNA"/>
</dbReference>
<dbReference type="CDD" id="cd18989">
    <property type="entry name" value="LGIC_ECD_cation"/>
    <property type="match status" value="2"/>
</dbReference>
<dbReference type="AlphaFoldDB" id="A0A182Q3N5"/>
<evidence type="ECO:0000313" key="5">
    <source>
        <dbReference type="EnsemblMetazoa" id="AFAF002434-PA"/>
    </source>
</evidence>
<feature type="domain" description="C2H2-type" evidence="4">
    <location>
        <begin position="274"/>
        <end position="294"/>
    </location>
</feature>
<organism evidence="5 6">
    <name type="scientific">Anopheles farauti</name>
    <dbReference type="NCBI Taxonomy" id="69004"/>
    <lineage>
        <taxon>Eukaryota</taxon>
        <taxon>Metazoa</taxon>
        <taxon>Ecdysozoa</taxon>
        <taxon>Arthropoda</taxon>
        <taxon>Hexapoda</taxon>
        <taxon>Insecta</taxon>
        <taxon>Pterygota</taxon>
        <taxon>Neoptera</taxon>
        <taxon>Endopterygota</taxon>
        <taxon>Diptera</taxon>
        <taxon>Nematocera</taxon>
        <taxon>Culicoidea</taxon>
        <taxon>Culicidae</taxon>
        <taxon>Anophelinae</taxon>
        <taxon>Anopheles</taxon>
    </lineage>
</organism>
<name>A0A182Q3N5_9DIPT</name>
<feature type="chain" id="PRO_5008132321" description="C2H2-type domain-containing protein" evidence="3">
    <location>
        <begin position="24"/>
        <end position="677"/>
    </location>
</feature>
<dbReference type="VEuPathDB" id="VectorBase:AFAF002434"/>
<dbReference type="InterPro" id="IPR006202">
    <property type="entry name" value="Neur_chan_lig-bd"/>
</dbReference>
<feature type="region of interest" description="Disordered" evidence="1">
    <location>
        <begin position="588"/>
        <end position="612"/>
    </location>
</feature>
<reference evidence="5" key="2">
    <citation type="submission" date="2020-05" db="UniProtKB">
        <authorList>
            <consortium name="EnsemblMetazoa"/>
        </authorList>
    </citation>
    <scope>IDENTIFICATION</scope>
    <source>
        <strain evidence="5">FAR1</strain>
    </source>
</reference>
<evidence type="ECO:0000256" key="1">
    <source>
        <dbReference type="SAM" id="MobiDB-lite"/>
    </source>
</evidence>
<evidence type="ECO:0000313" key="6">
    <source>
        <dbReference type="Proteomes" id="UP000075886"/>
    </source>
</evidence>
<evidence type="ECO:0000256" key="3">
    <source>
        <dbReference type="SAM" id="SignalP"/>
    </source>
</evidence>
<dbReference type="GO" id="GO:0004888">
    <property type="term" value="F:transmembrane signaling receptor activity"/>
    <property type="evidence" value="ECO:0007669"/>
    <property type="project" value="InterPro"/>
</dbReference>
<protein>
    <recommendedName>
        <fullName evidence="4">C2H2-type domain-containing protein</fullName>
    </recommendedName>
</protein>
<evidence type="ECO:0000256" key="2">
    <source>
        <dbReference type="SAM" id="Phobius"/>
    </source>
</evidence>
<sequence length="677" mass="77407">MMQRRAFCFTVLLLVWQVYYAVSFDCDGNSTSIDDQLKKELLCSNYDKSQRPVKDHTTCVNITMLMNVKNFHVVESKPSVYISVWMTFEWRDEFLHWSRAKYGLDKITVSPSDIWQPTIASFNEQSVGTPENSCRNFECEVKLNGNVSCTSPCSYQVNCESTNAAWPFDTLTCSLYLSSWLETINQLNITEQSNVSLQHLTTERSSWKLLVVNKLINVVPEMHNYYMTMEYVFKFERHTGVYTAILMPGFVMVAVCLTVLWLNSRSNERLYTLCATCMGHFSYIQFIYLHIPEHSMEVPSLCAVNCDSSNAPETKEGKLLQYLYCNKQYDKSERPVKDHNTAVNVSAVMHIQNYDVSEEKSTLFLYVWMSLSWRDQMLVWDRTEYGVDKLIIDSDELWRPTFLAFHNLKSGNGDSACANHRCEVNQTGNVLCVPPCQYEALCVSNTVNWPFDDLQCTMFLGTWLEDFNEINISRKSNVSTRHIEVQHAEWKLQSSKILHIFLPDNTSYPALEYIFTLERHVAIYGAILTPGFLLFFRDSLIINVIMVTFTIVLRHTGPKADDSSERLVDKLANKVASTGLGRVFLQTDDATDGKSSGTSEDENNEREDVNRAEHADGDTVNLVVDASEHAAPVSLAGSSADQKHANVVTIFMDRVMFVCFTCCYVFMICNLLPKEMK</sequence>
<reference evidence="6" key="1">
    <citation type="submission" date="2014-01" db="EMBL/GenBank/DDBJ databases">
        <title>The Genome Sequence of Anopheles farauti FAR1 (V2).</title>
        <authorList>
            <consortium name="The Broad Institute Genomics Platform"/>
            <person name="Neafsey D.E."/>
            <person name="Besansky N."/>
            <person name="Howell P."/>
            <person name="Walton C."/>
            <person name="Young S.K."/>
            <person name="Zeng Q."/>
            <person name="Gargeya S."/>
            <person name="Fitzgerald M."/>
            <person name="Haas B."/>
            <person name="Abouelleil A."/>
            <person name="Allen A.W."/>
            <person name="Alvarado L."/>
            <person name="Arachchi H.M."/>
            <person name="Berlin A.M."/>
            <person name="Chapman S.B."/>
            <person name="Gainer-Dewar J."/>
            <person name="Goldberg J."/>
            <person name="Griggs A."/>
            <person name="Gujja S."/>
            <person name="Hansen M."/>
            <person name="Howarth C."/>
            <person name="Imamovic A."/>
            <person name="Ireland A."/>
            <person name="Larimer J."/>
            <person name="McCowan C."/>
            <person name="Murphy C."/>
            <person name="Pearson M."/>
            <person name="Poon T.W."/>
            <person name="Priest M."/>
            <person name="Roberts A."/>
            <person name="Saif S."/>
            <person name="Shea T."/>
            <person name="Sisk P."/>
            <person name="Sykes S."/>
            <person name="Wortman J."/>
            <person name="Nusbaum C."/>
            <person name="Birren B."/>
        </authorList>
    </citation>
    <scope>NUCLEOTIDE SEQUENCE [LARGE SCALE GENOMIC DNA]</scope>
    <source>
        <strain evidence="6">FAR1</strain>
    </source>
</reference>
<dbReference type="EnsemblMetazoa" id="AFAF002434-RA">
    <property type="protein sequence ID" value="AFAF002434-PA"/>
    <property type="gene ID" value="AFAF002434"/>
</dbReference>
<evidence type="ECO:0000259" key="4">
    <source>
        <dbReference type="PROSITE" id="PS00028"/>
    </source>
</evidence>
<keyword evidence="2" id="KW-0812">Transmembrane</keyword>
<keyword evidence="2" id="KW-1133">Transmembrane helix</keyword>
<dbReference type="Proteomes" id="UP000075886">
    <property type="component" value="Unassembled WGS sequence"/>
</dbReference>
<dbReference type="InterPro" id="IPR006201">
    <property type="entry name" value="Neur_channel"/>
</dbReference>
<dbReference type="PROSITE" id="PS00028">
    <property type="entry name" value="ZINC_FINGER_C2H2_1"/>
    <property type="match status" value="1"/>
</dbReference>
<dbReference type="GO" id="GO:0016020">
    <property type="term" value="C:membrane"/>
    <property type="evidence" value="ECO:0007669"/>
    <property type="project" value="InterPro"/>
</dbReference>
<dbReference type="InterPro" id="IPR013087">
    <property type="entry name" value="Znf_C2H2_type"/>
</dbReference>
<keyword evidence="6" id="KW-1185">Reference proteome</keyword>
<feature type="signal peptide" evidence="3">
    <location>
        <begin position="1"/>
        <end position="23"/>
    </location>
</feature>
<dbReference type="Gene3D" id="2.70.170.10">
    <property type="entry name" value="Neurotransmitter-gated ion-channel ligand-binding domain"/>
    <property type="match status" value="2"/>
</dbReference>
<dbReference type="GO" id="GO:0005230">
    <property type="term" value="F:extracellular ligand-gated monoatomic ion channel activity"/>
    <property type="evidence" value="ECO:0007669"/>
    <property type="project" value="InterPro"/>
</dbReference>
<accession>A0A182Q3N5</accession>
<keyword evidence="2" id="KW-0472">Membrane</keyword>
<feature type="transmembrane region" description="Helical" evidence="2">
    <location>
        <begin position="241"/>
        <end position="263"/>
    </location>
</feature>
<proteinExistence type="predicted"/>
<keyword evidence="3" id="KW-0732">Signal</keyword>